<dbReference type="InterPro" id="IPR051494">
    <property type="entry name" value="BSD_domain-containing"/>
</dbReference>
<reference evidence="3 4" key="1">
    <citation type="submission" date="2024-03" db="EMBL/GenBank/DDBJ databases">
        <title>Adaptation during the transition from Ophiocordyceps entomopathogen to insect associate is accompanied by gene loss and intensified selection.</title>
        <authorList>
            <person name="Ward C.M."/>
            <person name="Onetto C.A."/>
            <person name="Borneman A.R."/>
        </authorList>
    </citation>
    <scope>NUCLEOTIDE SEQUENCE [LARGE SCALE GENOMIC DNA]</scope>
    <source>
        <strain evidence="3">AWRI1</strain>
        <tissue evidence="3">Single Adult Female</tissue>
    </source>
</reference>
<dbReference type="PANTHER" id="PTHR16019:SF6">
    <property type="entry name" value="SYNAPSE-ASSOCIATED PROTEIN 1"/>
    <property type="match status" value="1"/>
</dbReference>
<accession>A0AAN9Y142</accession>
<dbReference type="PANTHER" id="PTHR16019">
    <property type="entry name" value="SYNAPSE-ASSOCIATED PROTEIN"/>
    <property type="match status" value="1"/>
</dbReference>
<proteinExistence type="predicted"/>
<feature type="compositionally biased region" description="Basic and acidic residues" evidence="1">
    <location>
        <begin position="15"/>
        <end position="44"/>
    </location>
</feature>
<dbReference type="InterPro" id="IPR035925">
    <property type="entry name" value="BSD_dom_sf"/>
</dbReference>
<dbReference type="Pfam" id="PF03909">
    <property type="entry name" value="BSD"/>
    <property type="match status" value="1"/>
</dbReference>
<dbReference type="SUPFAM" id="SSF140383">
    <property type="entry name" value="BSD domain-like"/>
    <property type="match status" value="1"/>
</dbReference>
<dbReference type="GO" id="GO:0005794">
    <property type="term" value="C:Golgi apparatus"/>
    <property type="evidence" value="ECO:0007669"/>
    <property type="project" value="TreeGrafter"/>
</dbReference>
<evidence type="ECO:0000259" key="2">
    <source>
        <dbReference type="PROSITE" id="PS50858"/>
    </source>
</evidence>
<dbReference type="Proteomes" id="UP001367676">
    <property type="component" value="Unassembled WGS sequence"/>
</dbReference>
<sequence length="451" mass="48909">MFSGLTNQVNSWIGKKQEGEVLKGEGETAKNEDPAEAGDKKESSPTKTSRLEMLGNVKNQMTNWIGGGIASLKKTSEGDASAVTEQAPDSPLLETSPKGSIKEKDDDDNSSATGGADSDVLISDEEDVGKEEGFAPAAVSTKAILGAKNLGNFLYSAVNKAGKTVTEAGAKIKKSVEENSILADFSKEQEAFIKEKEGKGNGTAVPPWSGCSNEASLKEQCLALSTDKKNFVRSPPAGADFKFEYEVSYPIAMATLAEDPNLEKMRFELVPKVISEEKFWRNYFYRVSLICQANELSSMAESEGRGSVSNAEDDSLQTNASEAACLDFKALDDPSTMTEFVSDKFAASSKDIEEVEEGMKKLGLKSASVPDEDREWEKELDEELRSFEVVSSTNNDLRWKTHPHETDEFPDLKYQQSLKHVENSLTESVSSTAAATVSENINVTESSKSAS</sequence>
<dbReference type="GO" id="GO:0045202">
    <property type="term" value="C:synapse"/>
    <property type="evidence" value="ECO:0007669"/>
    <property type="project" value="TreeGrafter"/>
</dbReference>
<name>A0AAN9Y142_9HEMI</name>
<protein>
    <recommendedName>
        <fullName evidence="2">BSD domain-containing protein</fullName>
    </recommendedName>
</protein>
<evidence type="ECO:0000256" key="1">
    <source>
        <dbReference type="SAM" id="MobiDB-lite"/>
    </source>
</evidence>
<dbReference type="EMBL" id="JBBCAQ010000034">
    <property type="protein sequence ID" value="KAK7580529.1"/>
    <property type="molecule type" value="Genomic_DNA"/>
</dbReference>
<dbReference type="InterPro" id="IPR005607">
    <property type="entry name" value="BSD_dom"/>
</dbReference>
<dbReference type="PROSITE" id="PS50858">
    <property type="entry name" value="BSD"/>
    <property type="match status" value="1"/>
</dbReference>
<organism evidence="3 4">
    <name type="scientific">Parthenolecanium corni</name>
    <dbReference type="NCBI Taxonomy" id="536013"/>
    <lineage>
        <taxon>Eukaryota</taxon>
        <taxon>Metazoa</taxon>
        <taxon>Ecdysozoa</taxon>
        <taxon>Arthropoda</taxon>
        <taxon>Hexapoda</taxon>
        <taxon>Insecta</taxon>
        <taxon>Pterygota</taxon>
        <taxon>Neoptera</taxon>
        <taxon>Paraneoptera</taxon>
        <taxon>Hemiptera</taxon>
        <taxon>Sternorrhyncha</taxon>
        <taxon>Coccoidea</taxon>
        <taxon>Coccidae</taxon>
        <taxon>Parthenolecanium</taxon>
    </lineage>
</organism>
<keyword evidence="4" id="KW-1185">Reference proteome</keyword>
<feature type="region of interest" description="Disordered" evidence="1">
    <location>
        <begin position="1"/>
        <end position="55"/>
    </location>
</feature>
<dbReference type="Gene3D" id="1.10.3970.10">
    <property type="entry name" value="BSD domain"/>
    <property type="match status" value="1"/>
</dbReference>
<feature type="compositionally biased region" description="Polar residues" evidence="1">
    <location>
        <begin position="1"/>
        <end position="11"/>
    </location>
</feature>
<dbReference type="GO" id="GO:0038203">
    <property type="term" value="P:TORC2 signaling"/>
    <property type="evidence" value="ECO:0007669"/>
    <property type="project" value="TreeGrafter"/>
</dbReference>
<evidence type="ECO:0000313" key="3">
    <source>
        <dbReference type="EMBL" id="KAK7580529.1"/>
    </source>
</evidence>
<feature type="region of interest" description="Disordered" evidence="1">
    <location>
        <begin position="75"/>
        <end position="123"/>
    </location>
</feature>
<dbReference type="GO" id="GO:0048172">
    <property type="term" value="P:regulation of short-term neuronal synaptic plasticity"/>
    <property type="evidence" value="ECO:0007669"/>
    <property type="project" value="TreeGrafter"/>
</dbReference>
<evidence type="ECO:0000313" key="4">
    <source>
        <dbReference type="Proteomes" id="UP001367676"/>
    </source>
</evidence>
<dbReference type="SMART" id="SM00751">
    <property type="entry name" value="BSD"/>
    <property type="match status" value="1"/>
</dbReference>
<gene>
    <name evidence="3" type="ORF">V9T40_001158</name>
</gene>
<dbReference type="AlphaFoldDB" id="A0AAN9Y142"/>
<comment type="caution">
    <text evidence="3">The sequence shown here is derived from an EMBL/GenBank/DDBJ whole genome shotgun (WGS) entry which is preliminary data.</text>
</comment>
<feature type="domain" description="BSD" evidence="2">
    <location>
        <begin position="239"/>
        <end position="291"/>
    </location>
</feature>
<dbReference type="GO" id="GO:0005634">
    <property type="term" value="C:nucleus"/>
    <property type="evidence" value="ECO:0007669"/>
    <property type="project" value="TreeGrafter"/>
</dbReference>